<keyword evidence="2" id="KW-0539">Nucleus</keyword>
<dbReference type="InterPro" id="IPR050613">
    <property type="entry name" value="Sec_Metabolite_Reg"/>
</dbReference>
<comment type="subcellular location">
    <subcellularLocation>
        <location evidence="1">Nucleus</location>
    </subcellularLocation>
</comment>
<dbReference type="GO" id="GO:0003677">
    <property type="term" value="F:DNA binding"/>
    <property type="evidence" value="ECO:0007669"/>
    <property type="project" value="InterPro"/>
</dbReference>
<evidence type="ECO:0000313" key="5">
    <source>
        <dbReference type="Proteomes" id="UP000256328"/>
    </source>
</evidence>
<gene>
    <name evidence="4" type="ORF">BP5796_12210</name>
</gene>
<dbReference type="AlphaFoldDB" id="A0A3D8Q9E1"/>
<comment type="caution">
    <text evidence="4">The sequence shown here is derived from an EMBL/GenBank/DDBJ whole genome shotgun (WGS) entry which is preliminary data.</text>
</comment>
<dbReference type="GO" id="GO:0008270">
    <property type="term" value="F:zinc ion binding"/>
    <property type="evidence" value="ECO:0007669"/>
    <property type="project" value="InterPro"/>
</dbReference>
<dbReference type="InterPro" id="IPR007219">
    <property type="entry name" value="XnlR_reg_dom"/>
</dbReference>
<evidence type="ECO:0000259" key="3">
    <source>
        <dbReference type="SMART" id="SM00906"/>
    </source>
</evidence>
<name>A0A3D8Q9E1_9HELO</name>
<dbReference type="SMART" id="SM00906">
    <property type="entry name" value="Fungal_trans"/>
    <property type="match status" value="1"/>
</dbReference>
<dbReference type="GO" id="GO:0005634">
    <property type="term" value="C:nucleus"/>
    <property type="evidence" value="ECO:0007669"/>
    <property type="project" value="UniProtKB-SubCell"/>
</dbReference>
<dbReference type="OrthoDB" id="2269373at2759"/>
<evidence type="ECO:0000256" key="1">
    <source>
        <dbReference type="ARBA" id="ARBA00004123"/>
    </source>
</evidence>
<dbReference type="EMBL" id="PDLN01000021">
    <property type="protein sequence ID" value="RDW58280.1"/>
    <property type="molecule type" value="Genomic_DNA"/>
</dbReference>
<sequence length="616" mass="70350">MQSERIERLEQYIRSLGRDPDQVTQSAISNSTTSNELFVPNVLPTPCKSAKSQNIKDLRDRSPRMVCSRNGEQARLVEHDEQTTYIDSPVWYSWSEAKPPAAKSLESSVGPDCRGFCNTLLDAVNTEDVKTLYLRHPSAQEIDKLWNRYLISVHPMTKLFFDWEKGPLLKRAAENPQALSKAEQAFAFAVYFITILSLSDKECEHIISGSGRPQLLDTFQASVETSLLAAEYFATSDLLVLQAFLLYLLAIRNRATPATCFSLMGIAVRVAQRIGLHRDGSLLGLPIVLAEERRRVWWQMQHIEIMISQVLGCLSMTLYAGWDTKLPANLDDNDIHPGLEALPSGRSGLTSISHCLWRYQVLYQQRKPRHPDLPPKDFAWLTSSQVSMAEKDAFIEQTEKTMGEMFVQHCKLLDPLHVSIQIGIGAFILAMKRIVHQPGVANTKILDLPEREREEFLKDSIQSLEYYILGQTTQSVAQFRWHNESYFQWPAFVYVIIEASHRATAPEASSLWTLIDKVCSVHPKLTAAPERPDIIAIERLIVLAWHQRQQHLQMLQQQIEKPWCVTKMEEELKFSVYIPEVPGTDLSEDTDNLMNFDFNMIDWSAWEQDGYVQVLD</sequence>
<dbReference type="CDD" id="cd12148">
    <property type="entry name" value="fungal_TF_MHR"/>
    <property type="match status" value="1"/>
</dbReference>
<feature type="domain" description="Xylanolytic transcriptional activator regulatory" evidence="3">
    <location>
        <begin position="260"/>
        <end position="333"/>
    </location>
</feature>
<dbReference type="GO" id="GO:0006351">
    <property type="term" value="P:DNA-templated transcription"/>
    <property type="evidence" value="ECO:0007669"/>
    <property type="project" value="InterPro"/>
</dbReference>
<keyword evidence="5" id="KW-1185">Reference proteome</keyword>
<reference evidence="4 5" key="1">
    <citation type="journal article" date="2018" name="IMA Fungus">
        <title>IMA Genome-F 9: Draft genome sequence of Annulohypoxylon stygium, Aspergillus mulundensis, Berkeleyomyces basicola (syn. Thielaviopsis basicola), Ceratocystis smalleyi, two Cercospora beticola strains, Coleophoma cylindrospora, Fusarium fracticaudum, Phialophora cf. hyalina, and Morchella septimelata.</title>
        <authorList>
            <person name="Wingfield B.D."/>
            <person name="Bills G.F."/>
            <person name="Dong Y."/>
            <person name="Huang W."/>
            <person name="Nel W.J."/>
            <person name="Swalarsk-Parry B.S."/>
            <person name="Vaghefi N."/>
            <person name="Wilken P.M."/>
            <person name="An Z."/>
            <person name="de Beer Z.W."/>
            <person name="De Vos L."/>
            <person name="Chen L."/>
            <person name="Duong T.A."/>
            <person name="Gao Y."/>
            <person name="Hammerbacher A."/>
            <person name="Kikkert J.R."/>
            <person name="Li Y."/>
            <person name="Li H."/>
            <person name="Li K."/>
            <person name="Li Q."/>
            <person name="Liu X."/>
            <person name="Ma X."/>
            <person name="Naidoo K."/>
            <person name="Pethybridge S.J."/>
            <person name="Sun J."/>
            <person name="Steenkamp E.T."/>
            <person name="van der Nest M.A."/>
            <person name="van Wyk S."/>
            <person name="Wingfield M.J."/>
            <person name="Xiong C."/>
            <person name="Yue Q."/>
            <person name="Zhang X."/>
        </authorList>
    </citation>
    <scope>NUCLEOTIDE SEQUENCE [LARGE SCALE GENOMIC DNA]</scope>
    <source>
        <strain evidence="4 5">BP5796</strain>
    </source>
</reference>
<dbReference type="Proteomes" id="UP000256328">
    <property type="component" value="Unassembled WGS sequence"/>
</dbReference>
<dbReference type="PANTHER" id="PTHR31001">
    <property type="entry name" value="UNCHARACTERIZED TRANSCRIPTIONAL REGULATORY PROTEIN"/>
    <property type="match status" value="1"/>
</dbReference>
<protein>
    <recommendedName>
        <fullName evidence="3">Xylanolytic transcriptional activator regulatory domain-containing protein</fullName>
    </recommendedName>
</protein>
<evidence type="ECO:0000256" key="2">
    <source>
        <dbReference type="ARBA" id="ARBA00023242"/>
    </source>
</evidence>
<dbReference type="PANTHER" id="PTHR31001:SF85">
    <property type="entry name" value="ZN(II)2CYS6 TRANSCRIPTION FACTOR (EUROFUNG)"/>
    <property type="match status" value="1"/>
</dbReference>
<dbReference type="Pfam" id="PF04082">
    <property type="entry name" value="Fungal_trans"/>
    <property type="match status" value="1"/>
</dbReference>
<organism evidence="4 5">
    <name type="scientific">Coleophoma crateriformis</name>
    <dbReference type="NCBI Taxonomy" id="565419"/>
    <lineage>
        <taxon>Eukaryota</taxon>
        <taxon>Fungi</taxon>
        <taxon>Dikarya</taxon>
        <taxon>Ascomycota</taxon>
        <taxon>Pezizomycotina</taxon>
        <taxon>Leotiomycetes</taxon>
        <taxon>Helotiales</taxon>
        <taxon>Dermateaceae</taxon>
        <taxon>Coleophoma</taxon>
    </lineage>
</organism>
<accession>A0A3D8Q9E1</accession>
<proteinExistence type="predicted"/>
<evidence type="ECO:0000313" key="4">
    <source>
        <dbReference type="EMBL" id="RDW58280.1"/>
    </source>
</evidence>